<dbReference type="GO" id="GO:0016787">
    <property type="term" value="F:hydrolase activity"/>
    <property type="evidence" value="ECO:0007669"/>
    <property type="project" value="UniProtKB-KW"/>
</dbReference>
<reference evidence="3 4" key="1">
    <citation type="submission" date="2015-08" db="EMBL/GenBank/DDBJ databases">
        <title>Complete genome sequence of Rufibacter tibetensis strain 1351t, a radiation-resistant bacterium from tibet plateau.</title>
        <authorList>
            <person name="Dai J."/>
        </authorList>
    </citation>
    <scope>NUCLEOTIDE SEQUENCE [LARGE SCALE GENOMIC DNA]</scope>
    <source>
        <strain evidence="3 4">1351</strain>
    </source>
</reference>
<protein>
    <submittedName>
        <fullName evidence="3">Glycosyl hydrolase</fullName>
    </submittedName>
</protein>
<keyword evidence="4" id="KW-1185">Reference proteome</keyword>
<keyword evidence="3" id="KW-0378">Hydrolase</keyword>
<dbReference type="STRING" id="512763.DC20_08040"/>
<dbReference type="PANTHER" id="PTHR43739">
    <property type="entry name" value="XYLOGLUCANASE (EUROFUNG)"/>
    <property type="match status" value="1"/>
</dbReference>
<sequence length="1045" mass="115790">MLVAPLPADAQKQNSKNKKAATGTFAPALYNGLTWRSIGPYRGGRSGTVTGVPGKPNLYYFGATGGGVWKTTDGGSTWQNISDGFFGGSIGAVAVSEADPNVIYAGEGEQTVRGNVSSGFGVWKSVDAGKTWQHIGLRNSKHIGRIRIHPTNPNIVYVAVMGDLYKSHEERGVYKSTDGGKTWKRTLFANKDAGAVDLIMDPSNERVLYASTWNVRRTPYSFSSGGPGSGLWKSTDAGETWKEISRNAGLPKGTLGIIGVAVSPANTERVYAMVEAEDGGLFRSENGGTTWQKVNDDRNLRQRAWYYTRLTADPKDQDVVYVMNVSYHRSKDGGRTFESANAPHGDHHDLWIAPEDPSRMIIADDGGAQISTDTGKNWSTMMNQPTAQFYRVTTDNHFPYRIYGAQQDNSTVRIAHRTEGNEITESDWEETAGAESAHLAVDPLNTEIVYGGNYGGFLSRVDHTSKQERVINVWPDNPMGAGAESMKYRFQWNFPILFSPNDPKKLYTTSNHVHVSTNEGHSWETISPDLTRNDASKLGSSGGPITQDNTSVEYYGTIFAINESPLEPGVIWTGSDDGLLHITQDGGKNWKNVTPKNMPEWMMINSIDPHPTIKGGAYVAATMYKSGDFQPYLYKTTDYGKSWTKITNGIPDTHFTRVVRADQKRPGLLYAGTEYGMYISFNDGQSWQPFQSNLPLVPITDLTIKDNNLIAATQGRSFWLIDDITPLHQLNAGMADKPFHLFKPMNSYKMAGSSSREASKVAGENHPGGVIINYFMQQKPDTTTTVKLDILDQSGKLIRSFASNAKDKKDKLELKQGMNRFVWDMYYPDASRFEGLILWAGRGVLAPKAIPGTYKAKLTVNNNSQETDFVILKDPRVKSSQEDLQAQFAFLSEVRNKLTETHDAIKEIRTMRTQLNTLKGNLKGDEKNKDIIDAASTVDKKITAIEEALYQTKNRSGQDPLNFPIRLNNKLANLVQQVGTGDFRPTEQAYEFKKEITGKIDEQLSLFKQVQQQDIPALNKLVKEKGVNYISEKEKAAPQPASSIQ</sequence>
<dbReference type="KEGG" id="rti:DC20_08040"/>
<dbReference type="EMBL" id="CP012643">
    <property type="protein sequence ID" value="ALJ01303.1"/>
    <property type="molecule type" value="Genomic_DNA"/>
</dbReference>
<dbReference type="PANTHER" id="PTHR43739:SF5">
    <property type="entry name" value="EXO-ALPHA-SIALIDASE"/>
    <property type="match status" value="1"/>
</dbReference>
<dbReference type="GO" id="GO:0010411">
    <property type="term" value="P:xyloglucan metabolic process"/>
    <property type="evidence" value="ECO:0007669"/>
    <property type="project" value="TreeGrafter"/>
</dbReference>
<evidence type="ECO:0000313" key="4">
    <source>
        <dbReference type="Proteomes" id="UP000061382"/>
    </source>
</evidence>
<proteinExistence type="predicted"/>
<keyword evidence="1" id="KW-0677">Repeat</keyword>
<dbReference type="InterPro" id="IPR052025">
    <property type="entry name" value="Xyloglucanase_GH74"/>
</dbReference>
<gene>
    <name evidence="3" type="ORF">DC20_08040</name>
</gene>
<dbReference type="AlphaFoldDB" id="A0A0P0D2Z9"/>
<dbReference type="InterPro" id="IPR015943">
    <property type="entry name" value="WD40/YVTN_repeat-like_dom_sf"/>
</dbReference>
<dbReference type="Gene3D" id="2.130.10.10">
    <property type="entry name" value="YVTN repeat-like/Quinoprotein amine dehydrogenase"/>
    <property type="match status" value="4"/>
</dbReference>
<name>A0A0P0D2Z9_9BACT</name>
<accession>A0A0P0D2Z9</accession>
<dbReference type="PATRIC" id="fig|512763.3.peg.1769"/>
<evidence type="ECO:0000256" key="1">
    <source>
        <dbReference type="ARBA" id="ARBA00022737"/>
    </source>
</evidence>
<dbReference type="CDD" id="cd15482">
    <property type="entry name" value="Sialidase_non-viral"/>
    <property type="match status" value="1"/>
</dbReference>
<dbReference type="Pfam" id="PF15902">
    <property type="entry name" value="Sortilin-Vps10"/>
    <property type="match status" value="2"/>
</dbReference>
<evidence type="ECO:0000259" key="2">
    <source>
        <dbReference type="Pfam" id="PF15902"/>
    </source>
</evidence>
<dbReference type="SUPFAM" id="SSF110296">
    <property type="entry name" value="Oligoxyloglucan reducing end-specific cellobiohydrolase"/>
    <property type="match status" value="2"/>
</dbReference>
<dbReference type="InterPro" id="IPR031778">
    <property type="entry name" value="Sortilin_N"/>
</dbReference>
<feature type="domain" description="Sortilin N-terminal" evidence="2">
    <location>
        <begin position="281"/>
        <end position="409"/>
    </location>
</feature>
<organism evidence="3 4">
    <name type="scientific">Rufibacter tibetensis</name>
    <dbReference type="NCBI Taxonomy" id="512763"/>
    <lineage>
        <taxon>Bacteria</taxon>
        <taxon>Pseudomonadati</taxon>
        <taxon>Bacteroidota</taxon>
        <taxon>Cytophagia</taxon>
        <taxon>Cytophagales</taxon>
        <taxon>Hymenobacteraceae</taxon>
        <taxon>Rufibacter</taxon>
    </lineage>
</organism>
<dbReference type="Proteomes" id="UP000061382">
    <property type="component" value="Chromosome"/>
</dbReference>
<evidence type="ECO:0000313" key="3">
    <source>
        <dbReference type="EMBL" id="ALJ01303.1"/>
    </source>
</evidence>
<feature type="domain" description="Sortilin N-terminal" evidence="2">
    <location>
        <begin position="122"/>
        <end position="248"/>
    </location>
</feature>